<organism evidence="2 3">
    <name type="scientific">Roseicella aerolata</name>
    <dbReference type="NCBI Taxonomy" id="2883479"/>
    <lineage>
        <taxon>Bacteria</taxon>
        <taxon>Pseudomonadati</taxon>
        <taxon>Pseudomonadota</taxon>
        <taxon>Alphaproteobacteria</taxon>
        <taxon>Acetobacterales</taxon>
        <taxon>Roseomonadaceae</taxon>
        <taxon>Roseicella</taxon>
    </lineage>
</organism>
<dbReference type="Proteomes" id="UP001139311">
    <property type="component" value="Unassembled WGS sequence"/>
</dbReference>
<dbReference type="RefSeq" id="WP_226614447.1">
    <property type="nucleotide sequence ID" value="NZ_JAJAQI010000109.1"/>
</dbReference>
<feature type="region of interest" description="Disordered" evidence="1">
    <location>
        <begin position="17"/>
        <end position="40"/>
    </location>
</feature>
<evidence type="ECO:0000313" key="2">
    <source>
        <dbReference type="EMBL" id="MCB4825492.1"/>
    </source>
</evidence>
<dbReference type="AlphaFoldDB" id="A0A9X1IIZ0"/>
<sequence>MASLAGARVALEEAEKRAKAEAEAEAARQRAEAEKRQAEDEAFHADLDRLAGPWEPVDAARQALTDARVRLQSAQDAASKAQQAVVAARDALPALVERAVAGEPVSAEDVAAAHVDVNKAEQFAAFLGIVASRCAPAVQSAQAAVQAALTAAHRPVYEEGLRLRVKAGRAADAAFRRGLERRIPGRTDPDPQEMAEAKAIFDHANRLLRAAEEHGLKIPVQGGIPTKWPTSEHIERAWCGGPIWGKR</sequence>
<accession>A0A9X1IIZ0</accession>
<reference evidence="2" key="1">
    <citation type="submission" date="2021-10" db="EMBL/GenBank/DDBJ databases">
        <title>Roseicella aerolatum sp. nov., isolated from aerosols of e-waste dismantling site.</title>
        <authorList>
            <person name="Qin T."/>
        </authorList>
    </citation>
    <scope>NUCLEOTIDE SEQUENCE</scope>
    <source>
        <strain evidence="2">GB24</strain>
    </source>
</reference>
<comment type="caution">
    <text evidence="2">The sequence shown here is derived from an EMBL/GenBank/DDBJ whole genome shotgun (WGS) entry which is preliminary data.</text>
</comment>
<evidence type="ECO:0000313" key="3">
    <source>
        <dbReference type="Proteomes" id="UP001139311"/>
    </source>
</evidence>
<gene>
    <name evidence="2" type="ORF">LHA35_27695</name>
</gene>
<dbReference type="EMBL" id="JAJAQI010000109">
    <property type="protein sequence ID" value="MCB4825492.1"/>
    <property type="molecule type" value="Genomic_DNA"/>
</dbReference>
<evidence type="ECO:0000256" key="1">
    <source>
        <dbReference type="SAM" id="MobiDB-lite"/>
    </source>
</evidence>
<proteinExistence type="predicted"/>
<name>A0A9X1IIZ0_9PROT</name>
<keyword evidence="3" id="KW-1185">Reference proteome</keyword>
<protein>
    <submittedName>
        <fullName evidence="2">Uncharacterized protein</fullName>
    </submittedName>
</protein>